<proteinExistence type="predicted"/>
<accession>A0ABT9WR88</accession>
<dbReference type="RefSeq" id="WP_307228065.1">
    <property type="nucleotide sequence ID" value="NZ_JAUSTT010000007.1"/>
</dbReference>
<dbReference type="Proteomes" id="UP001223586">
    <property type="component" value="Unassembled WGS sequence"/>
</dbReference>
<evidence type="ECO:0000313" key="2">
    <source>
        <dbReference type="Proteomes" id="UP001223586"/>
    </source>
</evidence>
<protein>
    <submittedName>
        <fullName evidence="1">Uncharacterized protein</fullName>
    </submittedName>
</protein>
<name>A0ABT9WR88_9BACI</name>
<comment type="caution">
    <text evidence="1">The sequence shown here is derived from an EMBL/GenBank/DDBJ whole genome shotgun (WGS) entry which is preliminary data.</text>
</comment>
<reference evidence="1 2" key="1">
    <citation type="submission" date="2023-07" db="EMBL/GenBank/DDBJ databases">
        <title>Genomic Encyclopedia of Type Strains, Phase IV (KMG-IV): sequencing the most valuable type-strain genomes for metagenomic binning, comparative biology and taxonomic classification.</title>
        <authorList>
            <person name="Goeker M."/>
        </authorList>
    </citation>
    <scope>NUCLEOTIDE SEQUENCE [LARGE SCALE GENOMIC DNA]</scope>
    <source>
        <strain evidence="1 2">DSM 23837</strain>
    </source>
</reference>
<organism evidence="1 2">
    <name type="scientific">Bacillus chungangensis</name>
    <dbReference type="NCBI Taxonomy" id="587633"/>
    <lineage>
        <taxon>Bacteria</taxon>
        <taxon>Bacillati</taxon>
        <taxon>Bacillota</taxon>
        <taxon>Bacilli</taxon>
        <taxon>Bacillales</taxon>
        <taxon>Bacillaceae</taxon>
        <taxon>Bacillus</taxon>
    </lineage>
</organism>
<gene>
    <name evidence="1" type="ORF">J2S08_001443</name>
</gene>
<dbReference type="EMBL" id="JAUSTT010000007">
    <property type="protein sequence ID" value="MDQ0175609.1"/>
    <property type="molecule type" value="Genomic_DNA"/>
</dbReference>
<keyword evidence="2" id="KW-1185">Reference proteome</keyword>
<sequence>MIHDEEILLFTKELGRLIQDYYNCECEKIKNDIYNDILLLSEVINPK</sequence>
<evidence type="ECO:0000313" key="1">
    <source>
        <dbReference type="EMBL" id="MDQ0175609.1"/>
    </source>
</evidence>